<dbReference type="InterPro" id="IPR036291">
    <property type="entry name" value="NAD(P)-bd_dom_sf"/>
</dbReference>
<dbReference type="GO" id="GO:0005829">
    <property type="term" value="C:cytosol"/>
    <property type="evidence" value="ECO:0007669"/>
    <property type="project" value="TreeGrafter"/>
</dbReference>
<dbReference type="Pfam" id="PF08240">
    <property type="entry name" value="ADH_N"/>
    <property type="match status" value="1"/>
</dbReference>
<dbReference type="Gene3D" id="3.90.180.10">
    <property type="entry name" value="Medium-chain alcohol dehydrogenases, catalytic domain"/>
    <property type="match status" value="1"/>
</dbReference>
<sequence length="404" mass="44295">MIITFHLPLNISFVSLIALNRSQQSTDIFPSTEFVSILQKYNTSPKETTSLWESNTEREASHGSFAFINSNQMNTITSGIVRIEQPGKPAVLKYEQTEIPQPGKGEVLISQKAIGVNFLDVFFRNGTFPMPAYPALIGLEAAGIVEQTGDGVKEFAVGDRVAYYGSNGAYAERRVLRANEIFKLPDDISFDQAASIMIKGMTVHMLLKQSHELKAREVVLIHAMTGGVGTLLSEWARSIGATVIGTVGSAAKKDLALKQGFEHVVDLSAENFDERVRQITDDKGIDVFYDSIGVATFQKSLELVKPGGSAVLYGWASGMPEINTAFIEQRKIHFVQAVLNNYPAYQDKSGKALPAIFSLVRNGVFQLEKPLIYPLPNANQAHADLEERKTTGSIILVPAIEKDV</sequence>
<dbReference type="Pfam" id="PF00107">
    <property type="entry name" value="ADH_zinc_N"/>
    <property type="match status" value="1"/>
</dbReference>
<evidence type="ECO:0000256" key="1">
    <source>
        <dbReference type="ARBA" id="ARBA00022857"/>
    </source>
</evidence>
<dbReference type="PANTHER" id="PTHR48106:SF13">
    <property type="entry name" value="QUINONE OXIDOREDUCTASE-RELATED"/>
    <property type="match status" value="1"/>
</dbReference>
<accession>A0A562UC32</accession>
<evidence type="ECO:0000313" key="5">
    <source>
        <dbReference type="Proteomes" id="UP000317010"/>
    </source>
</evidence>
<keyword evidence="5" id="KW-1185">Reference proteome</keyword>
<dbReference type="InterPro" id="IPR011032">
    <property type="entry name" value="GroES-like_sf"/>
</dbReference>
<keyword evidence="2" id="KW-0560">Oxidoreductase</keyword>
<evidence type="ECO:0000259" key="3">
    <source>
        <dbReference type="SMART" id="SM00829"/>
    </source>
</evidence>
<dbReference type="CDD" id="cd05286">
    <property type="entry name" value="QOR2"/>
    <property type="match status" value="1"/>
</dbReference>
<dbReference type="Proteomes" id="UP000317010">
    <property type="component" value="Unassembled WGS sequence"/>
</dbReference>
<gene>
    <name evidence="4" type="ORF">JN11_00922</name>
</gene>
<dbReference type="SUPFAM" id="SSF50129">
    <property type="entry name" value="GroES-like"/>
    <property type="match status" value="1"/>
</dbReference>
<dbReference type="GO" id="GO:0070402">
    <property type="term" value="F:NADPH binding"/>
    <property type="evidence" value="ECO:0007669"/>
    <property type="project" value="TreeGrafter"/>
</dbReference>
<name>A0A562UC32_9SPHI</name>
<protein>
    <submittedName>
        <fullName evidence="4">NADPH2:quinone reductase</fullName>
    </submittedName>
</protein>
<dbReference type="EMBL" id="VLLI01000002">
    <property type="protein sequence ID" value="TWJ03380.1"/>
    <property type="molecule type" value="Genomic_DNA"/>
</dbReference>
<dbReference type="InterPro" id="IPR013154">
    <property type="entry name" value="ADH-like_N"/>
</dbReference>
<keyword evidence="1" id="KW-0521">NADP</keyword>
<dbReference type="Gene3D" id="3.40.50.720">
    <property type="entry name" value="NAD(P)-binding Rossmann-like Domain"/>
    <property type="match status" value="1"/>
</dbReference>
<dbReference type="GO" id="GO:0003960">
    <property type="term" value="F:quinone reductase (NADPH) activity"/>
    <property type="evidence" value="ECO:0007669"/>
    <property type="project" value="InterPro"/>
</dbReference>
<dbReference type="SMART" id="SM00829">
    <property type="entry name" value="PKS_ER"/>
    <property type="match status" value="1"/>
</dbReference>
<evidence type="ECO:0000313" key="4">
    <source>
        <dbReference type="EMBL" id="TWJ03380.1"/>
    </source>
</evidence>
<reference evidence="4 5" key="1">
    <citation type="submission" date="2019-07" db="EMBL/GenBank/DDBJ databases">
        <title>Genomic Encyclopedia of Archaeal and Bacterial Type Strains, Phase II (KMG-II): from individual species to whole genera.</title>
        <authorList>
            <person name="Goeker M."/>
        </authorList>
    </citation>
    <scope>NUCLEOTIDE SEQUENCE [LARGE SCALE GENOMIC DNA]</scope>
    <source>
        <strain evidence="4 5">ATCC BAA-1854</strain>
    </source>
</reference>
<dbReference type="PANTHER" id="PTHR48106">
    <property type="entry name" value="QUINONE OXIDOREDUCTASE PIG3-RELATED"/>
    <property type="match status" value="1"/>
</dbReference>
<dbReference type="InterPro" id="IPR047618">
    <property type="entry name" value="QOR-like"/>
</dbReference>
<dbReference type="AlphaFoldDB" id="A0A562UC32"/>
<dbReference type="SUPFAM" id="SSF51735">
    <property type="entry name" value="NAD(P)-binding Rossmann-fold domains"/>
    <property type="match status" value="1"/>
</dbReference>
<dbReference type="InterPro" id="IPR020843">
    <property type="entry name" value="ER"/>
</dbReference>
<feature type="domain" description="Enoyl reductase (ER)" evidence="3">
    <location>
        <begin position="87"/>
        <end position="396"/>
    </location>
</feature>
<dbReference type="GO" id="GO:0035925">
    <property type="term" value="F:mRNA 3'-UTR AU-rich region binding"/>
    <property type="evidence" value="ECO:0007669"/>
    <property type="project" value="TreeGrafter"/>
</dbReference>
<proteinExistence type="predicted"/>
<organism evidence="4 5">
    <name type="scientific">Mucilaginibacter frigoritolerans</name>
    <dbReference type="NCBI Taxonomy" id="652788"/>
    <lineage>
        <taxon>Bacteria</taxon>
        <taxon>Pseudomonadati</taxon>
        <taxon>Bacteroidota</taxon>
        <taxon>Sphingobacteriia</taxon>
        <taxon>Sphingobacteriales</taxon>
        <taxon>Sphingobacteriaceae</taxon>
        <taxon>Mucilaginibacter</taxon>
    </lineage>
</organism>
<dbReference type="InterPro" id="IPR013149">
    <property type="entry name" value="ADH-like_C"/>
</dbReference>
<evidence type="ECO:0000256" key="2">
    <source>
        <dbReference type="ARBA" id="ARBA00023002"/>
    </source>
</evidence>
<comment type="caution">
    <text evidence="4">The sequence shown here is derived from an EMBL/GenBank/DDBJ whole genome shotgun (WGS) entry which is preliminary data.</text>
</comment>